<dbReference type="RefSeq" id="WP_109350818.1">
    <property type="nucleotide sequence ID" value="NZ_BJUE01000070.1"/>
</dbReference>
<dbReference type="AlphaFoldDB" id="A0A8B4Q6N9"/>
<protein>
    <submittedName>
        <fullName evidence="1">Uncharacterized protein</fullName>
    </submittedName>
</protein>
<accession>A0A8B4Q6N9</accession>
<reference evidence="1 3" key="1">
    <citation type="submission" date="2018-06" db="EMBL/GenBank/DDBJ databases">
        <authorList>
            <consortium name="Pathogen Informatics"/>
            <person name="Doyle S."/>
        </authorList>
    </citation>
    <scope>NUCLEOTIDE SEQUENCE [LARGE SCALE GENOMIC DNA]</scope>
    <source>
        <strain evidence="1 3">NCTC10597</strain>
    </source>
</reference>
<dbReference type="Proteomes" id="UP000254330">
    <property type="component" value="Unassembled WGS sequence"/>
</dbReference>
<proteinExistence type="predicted"/>
<dbReference type="EMBL" id="UGNP01000001">
    <property type="protein sequence ID" value="STX08621.1"/>
    <property type="molecule type" value="Genomic_DNA"/>
</dbReference>
<name>A0A8B4Q6N9_9BACL</name>
<keyword evidence="4" id="KW-1185">Reference proteome</keyword>
<organism evidence="1 3">
    <name type="scientific">Kurthia zopfii</name>
    <dbReference type="NCBI Taxonomy" id="1650"/>
    <lineage>
        <taxon>Bacteria</taxon>
        <taxon>Bacillati</taxon>
        <taxon>Bacillota</taxon>
        <taxon>Bacilli</taxon>
        <taxon>Bacillales</taxon>
        <taxon>Caryophanaceae</taxon>
        <taxon>Kurthia</taxon>
    </lineage>
</organism>
<dbReference type="EMBL" id="SNZG01000057">
    <property type="protein sequence ID" value="TDR33280.1"/>
    <property type="molecule type" value="Genomic_DNA"/>
</dbReference>
<sequence length="93" mass="10140">MISYEMIFAEIEKQIQFAKDGTSDQKSRESLAAIKALCDVALQSKESQVTSAASTTYVAPPQTVVPPQQSVVTTSQVNKIHEEDANGDSLFDF</sequence>
<gene>
    <name evidence="2" type="ORF">DFR61_1577</name>
    <name evidence="1" type="ORF">NCTC10597_00287</name>
</gene>
<dbReference type="Proteomes" id="UP000294641">
    <property type="component" value="Unassembled WGS sequence"/>
</dbReference>
<dbReference type="InterPro" id="IPR035218">
    <property type="entry name" value="DUF5327"/>
</dbReference>
<evidence type="ECO:0000313" key="3">
    <source>
        <dbReference type="Proteomes" id="UP000254330"/>
    </source>
</evidence>
<evidence type="ECO:0000313" key="2">
    <source>
        <dbReference type="EMBL" id="TDR33280.1"/>
    </source>
</evidence>
<comment type="caution">
    <text evidence="1">The sequence shown here is derived from an EMBL/GenBank/DDBJ whole genome shotgun (WGS) entry which is preliminary data.</text>
</comment>
<evidence type="ECO:0000313" key="4">
    <source>
        <dbReference type="Proteomes" id="UP000294641"/>
    </source>
</evidence>
<reference evidence="2 4" key="2">
    <citation type="submission" date="2019-03" db="EMBL/GenBank/DDBJ databases">
        <title>Genomic Encyclopedia of Type Strains, Phase IV (KMG-IV): sequencing the most valuable type-strain genomes for metagenomic binning, comparative biology and taxonomic classification.</title>
        <authorList>
            <person name="Goeker M."/>
        </authorList>
    </citation>
    <scope>NUCLEOTIDE SEQUENCE [LARGE SCALE GENOMIC DNA]</scope>
    <source>
        <strain evidence="2 4">DSM 20580</strain>
    </source>
</reference>
<dbReference type="Pfam" id="PF17261">
    <property type="entry name" value="DUF5327"/>
    <property type="match status" value="1"/>
</dbReference>
<evidence type="ECO:0000313" key="1">
    <source>
        <dbReference type="EMBL" id="STX08621.1"/>
    </source>
</evidence>